<sequence>MGMPIVSGALRWLPGISRVFRYTDVKQATGNFDQSLMLGKGGLGAVYKGTIQISTTDGDAEDDDGQRRRRAANVAVKKFTRKDNRGYQDFLAKVAVINRPRHKNIVPLTDSSTSSGDDAAEQRLEAGKTAPIGGGSARKKGSSFPWSFHASGWGSRCWHCSSGAVRWPGAGACVGGDGEWLNGRESRERKVRERRNGQVGGGGGGSDHGEGGGGHRSNVGVGMGASIRDNGRCPRDITRGLAKETHEWIPHSLLVVCRVVPPQLPPTIAATPFPSSTPSGSSGAARVVAPPCWLDDAPTHQRLTIRPCSLAGAPTHQHLKALPYWPANAPTRQRHRVLQA</sequence>
<reference evidence="4" key="2">
    <citation type="submission" date="2021-12" db="EMBL/GenBank/DDBJ databases">
        <title>Resequencing data analysis of finger millet.</title>
        <authorList>
            <person name="Hatakeyama M."/>
            <person name="Aluri S."/>
            <person name="Balachadran M.T."/>
            <person name="Sivarajan S.R."/>
            <person name="Poveda L."/>
            <person name="Shimizu-Inatsugi R."/>
            <person name="Schlapbach R."/>
            <person name="Sreeman S.M."/>
            <person name="Shimizu K.K."/>
        </authorList>
    </citation>
    <scope>NUCLEOTIDE SEQUENCE</scope>
</reference>
<dbReference type="Proteomes" id="UP001054889">
    <property type="component" value="Unassembled WGS sequence"/>
</dbReference>
<keyword evidence="2" id="KW-0067">ATP-binding</keyword>
<name>A0AAV5D370_ELECO</name>
<dbReference type="EMBL" id="BQKI01000011">
    <property type="protein sequence ID" value="GJN04886.1"/>
    <property type="molecule type" value="Genomic_DNA"/>
</dbReference>
<proteinExistence type="predicted"/>
<evidence type="ECO:0000313" key="5">
    <source>
        <dbReference type="Proteomes" id="UP001054889"/>
    </source>
</evidence>
<evidence type="ECO:0000256" key="1">
    <source>
        <dbReference type="ARBA" id="ARBA00022741"/>
    </source>
</evidence>
<dbReference type="Gene3D" id="3.30.200.20">
    <property type="entry name" value="Phosphorylase Kinase, domain 1"/>
    <property type="match status" value="1"/>
</dbReference>
<evidence type="ECO:0000313" key="4">
    <source>
        <dbReference type="EMBL" id="GJN04886.1"/>
    </source>
</evidence>
<evidence type="ECO:0008006" key="6">
    <source>
        <dbReference type="Google" id="ProtNLM"/>
    </source>
</evidence>
<comment type="caution">
    <text evidence="4">The sequence shown here is derived from an EMBL/GenBank/DDBJ whole genome shotgun (WGS) entry which is preliminary data.</text>
</comment>
<dbReference type="InterPro" id="IPR011009">
    <property type="entry name" value="Kinase-like_dom_sf"/>
</dbReference>
<reference evidence="4" key="1">
    <citation type="journal article" date="2018" name="DNA Res.">
        <title>Multiple hybrid de novo genome assembly of finger millet, an orphan allotetraploid crop.</title>
        <authorList>
            <person name="Hatakeyama M."/>
            <person name="Aluri S."/>
            <person name="Balachadran M.T."/>
            <person name="Sivarajan S.R."/>
            <person name="Patrignani A."/>
            <person name="Gruter S."/>
            <person name="Poveda L."/>
            <person name="Shimizu-Inatsugi R."/>
            <person name="Baeten J."/>
            <person name="Francoijs K.J."/>
            <person name="Nataraja K.N."/>
            <person name="Reddy Y.A.N."/>
            <person name="Phadnis S."/>
            <person name="Ravikumar R.L."/>
            <person name="Schlapbach R."/>
            <person name="Sreeman S.M."/>
            <person name="Shimizu K.K."/>
        </authorList>
    </citation>
    <scope>NUCLEOTIDE SEQUENCE</scope>
</reference>
<feature type="compositionally biased region" description="Basic and acidic residues" evidence="3">
    <location>
        <begin position="182"/>
        <end position="196"/>
    </location>
</feature>
<dbReference type="GO" id="GO:0005524">
    <property type="term" value="F:ATP binding"/>
    <property type="evidence" value="ECO:0007669"/>
    <property type="project" value="UniProtKB-KW"/>
</dbReference>
<evidence type="ECO:0000256" key="2">
    <source>
        <dbReference type="ARBA" id="ARBA00022840"/>
    </source>
</evidence>
<organism evidence="4 5">
    <name type="scientific">Eleusine coracana subsp. coracana</name>
    <dbReference type="NCBI Taxonomy" id="191504"/>
    <lineage>
        <taxon>Eukaryota</taxon>
        <taxon>Viridiplantae</taxon>
        <taxon>Streptophyta</taxon>
        <taxon>Embryophyta</taxon>
        <taxon>Tracheophyta</taxon>
        <taxon>Spermatophyta</taxon>
        <taxon>Magnoliopsida</taxon>
        <taxon>Liliopsida</taxon>
        <taxon>Poales</taxon>
        <taxon>Poaceae</taxon>
        <taxon>PACMAD clade</taxon>
        <taxon>Chloridoideae</taxon>
        <taxon>Cynodonteae</taxon>
        <taxon>Eleusininae</taxon>
        <taxon>Eleusine</taxon>
    </lineage>
</organism>
<protein>
    <recommendedName>
        <fullName evidence="6">Protein kinase domain-containing protein</fullName>
    </recommendedName>
</protein>
<evidence type="ECO:0000256" key="3">
    <source>
        <dbReference type="SAM" id="MobiDB-lite"/>
    </source>
</evidence>
<keyword evidence="1" id="KW-0547">Nucleotide-binding</keyword>
<keyword evidence="5" id="KW-1185">Reference proteome</keyword>
<accession>A0AAV5D370</accession>
<feature type="region of interest" description="Disordered" evidence="3">
    <location>
        <begin position="176"/>
        <end position="218"/>
    </location>
</feature>
<dbReference type="SUPFAM" id="SSF56112">
    <property type="entry name" value="Protein kinase-like (PK-like)"/>
    <property type="match status" value="1"/>
</dbReference>
<dbReference type="PANTHER" id="PTHR27007">
    <property type="match status" value="1"/>
</dbReference>
<gene>
    <name evidence="4" type="primary">ga22466</name>
    <name evidence="4" type="ORF">PR202_ga22466</name>
</gene>
<dbReference type="InterPro" id="IPR050528">
    <property type="entry name" value="L-type_Lectin-RKs"/>
</dbReference>
<dbReference type="AlphaFoldDB" id="A0AAV5D370"/>
<feature type="compositionally biased region" description="Gly residues" evidence="3">
    <location>
        <begin position="198"/>
        <end position="215"/>
    </location>
</feature>